<dbReference type="EMBL" id="BKCP01000002">
    <property type="protein sequence ID" value="GER25120.1"/>
    <property type="molecule type" value="Genomic_DNA"/>
</dbReference>
<feature type="region of interest" description="Disordered" evidence="1">
    <location>
        <begin position="143"/>
        <end position="164"/>
    </location>
</feature>
<feature type="compositionally biased region" description="Basic and acidic residues" evidence="1">
    <location>
        <begin position="234"/>
        <end position="244"/>
    </location>
</feature>
<keyword evidence="2" id="KW-0472">Membrane</keyword>
<name>A0A5A7NXA7_STRAF</name>
<dbReference type="OrthoDB" id="1933309at2759"/>
<dbReference type="PANTHER" id="PTHR37198:SF1">
    <property type="entry name" value="NUCLEOLIN"/>
    <property type="match status" value="1"/>
</dbReference>
<dbReference type="Proteomes" id="UP000325081">
    <property type="component" value="Unassembled WGS sequence"/>
</dbReference>
<proteinExistence type="predicted"/>
<evidence type="ECO:0000313" key="3">
    <source>
        <dbReference type="EMBL" id="GER25120.1"/>
    </source>
</evidence>
<feature type="compositionally biased region" description="Low complexity" evidence="1">
    <location>
        <begin position="222"/>
        <end position="231"/>
    </location>
</feature>
<evidence type="ECO:0000256" key="1">
    <source>
        <dbReference type="SAM" id="MobiDB-lite"/>
    </source>
</evidence>
<keyword evidence="2" id="KW-0812">Transmembrane</keyword>
<reference evidence="4" key="1">
    <citation type="journal article" date="2019" name="Curr. Biol.">
        <title>Genome Sequence of Striga asiatica Provides Insight into the Evolution of Plant Parasitism.</title>
        <authorList>
            <person name="Yoshida S."/>
            <person name="Kim S."/>
            <person name="Wafula E.K."/>
            <person name="Tanskanen J."/>
            <person name="Kim Y.M."/>
            <person name="Honaas L."/>
            <person name="Yang Z."/>
            <person name="Spallek T."/>
            <person name="Conn C.E."/>
            <person name="Ichihashi Y."/>
            <person name="Cheong K."/>
            <person name="Cui S."/>
            <person name="Der J.P."/>
            <person name="Gundlach H."/>
            <person name="Jiao Y."/>
            <person name="Hori C."/>
            <person name="Ishida J.K."/>
            <person name="Kasahara H."/>
            <person name="Kiba T."/>
            <person name="Kim M.S."/>
            <person name="Koo N."/>
            <person name="Laohavisit A."/>
            <person name="Lee Y.H."/>
            <person name="Lumba S."/>
            <person name="McCourt P."/>
            <person name="Mortimer J.C."/>
            <person name="Mutuku J.M."/>
            <person name="Nomura T."/>
            <person name="Sasaki-Sekimoto Y."/>
            <person name="Seto Y."/>
            <person name="Wang Y."/>
            <person name="Wakatake T."/>
            <person name="Sakakibara H."/>
            <person name="Demura T."/>
            <person name="Yamaguchi S."/>
            <person name="Yoneyama K."/>
            <person name="Manabe R.I."/>
            <person name="Nelson D.C."/>
            <person name="Schulman A.H."/>
            <person name="Timko M.P."/>
            <person name="dePamphilis C.W."/>
            <person name="Choi D."/>
            <person name="Shirasu K."/>
        </authorList>
    </citation>
    <scope>NUCLEOTIDE SEQUENCE [LARGE SCALE GENOMIC DNA]</scope>
    <source>
        <strain evidence="4">cv. UVA1</strain>
    </source>
</reference>
<dbReference type="PANTHER" id="PTHR37198">
    <property type="entry name" value="NUCLEOLIN"/>
    <property type="match status" value="1"/>
</dbReference>
<sequence length="405" mass="45152">MEENGMKEWEYDDEEMSNNNIYDDKGIRGNMILRLGKKVVIAGVVMSSLPVVVPPLIVMSALGCAVSLPFGLVLASYAATDELMSRLLGRDYNIAIDEYDDYTEEDDEEEEEEEERIVEMTTIEIPNNGVAVAAQLITVDDNESQDKKFSQASNIISNEEDQNINYDEVMGENKGDYQNAQLLEQTSLEFERTPISQNKKDSQASNISNEAETKRKRRQGKRNNNNKTSKSATKRTETDDDKKSGLVFSTGNIESSIKTERKLQDTKEKDVSVRDASNVMNDEISTSEIAIDVPLKDGGNGNQSETIASVVELKNDKGIMELKEEKDASALDSASHSSEEGLLGEEVIWKKMNAIRAIVGYKAPKRDSYVEELKALYLFTGIEPPSDSAEFHHKLSFLMSVIGLK</sequence>
<keyword evidence="2" id="KW-1133">Transmembrane helix</keyword>
<feature type="region of interest" description="Disordered" evidence="1">
    <location>
        <begin position="192"/>
        <end position="253"/>
    </location>
</feature>
<organism evidence="3 4">
    <name type="scientific">Striga asiatica</name>
    <name type="common">Asiatic witchweed</name>
    <name type="synonym">Buchnera asiatica</name>
    <dbReference type="NCBI Taxonomy" id="4170"/>
    <lineage>
        <taxon>Eukaryota</taxon>
        <taxon>Viridiplantae</taxon>
        <taxon>Streptophyta</taxon>
        <taxon>Embryophyta</taxon>
        <taxon>Tracheophyta</taxon>
        <taxon>Spermatophyta</taxon>
        <taxon>Magnoliopsida</taxon>
        <taxon>eudicotyledons</taxon>
        <taxon>Gunneridae</taxon>
        <taxon>Pentapetalae</taxon>
        <taxon>asterids</taxon>
        <taxon>lamiids</taxon>
        <taxon>Lamiales</taxon>
        <taxon>Orobanchaceae</taxon>
        <taxon>Buchnereae</taxon>
        <taxon>Striga</taxon>
    </lineage>
</organism>
<dbReference type="AlphaFoldDB" id="A0A5A7NXA7"/>
<protein>
    <submittedName>
        <fullName evidence="3">Uncharacterized protein</fullName>
    </submittedName>
</protein>
<feature type="transmembrane region" description="Helical" evidence="2">
    <location>
        <begin position="35"/>
        <end position="53"/>
    </location>
</feature>
<evidence type="ECO:0000313" key="4">
    <source>
        <dbReference type="Proteomes" id="UP000325081"/>
    </source>
</evidence>
<accession>A0A5A7NXA7</accession>
<gene>
    <name evidence="3" type="ORF">STAS_00690</name>
</gene>
<evidence type="ECO:0000256" key="2">
    <source>
        <dbReference type="SAM" id="Phobius"/>
    </source>
</evidence>
<comment type="caution">
    <text evidence="3">The sequence shown here is derived from an EMBL/GenBank/DDBJ whole genome shotgun (WGS) entry which is preliminary data.</text>
</comment>
<keyword evidence="4" id="KW-1185">Reference proteome</keyword>